<dbReference type="Pfam" id="PF00856">
    <property type="entry name" value="SET"/>
    <property type="match status" value="1"/>
</dbReference>
<evidence type="ECO:0000256" key="3">
    <source>
        <dbReference type="ARBA" id="ARBA00022833"/>
    </source>
</evidence>
<dbReference type="GO" id="GO:0008270">
    <property type="term" value="F:zinc ion binding"/>
    <property type="evidence" value="ECO:0007669"/>
    <property type="project" value="UniProtKB-KW"/>
</dbReference>
<accession>A0ABD0XZ43</accession>
<dbReference type="CDD" id="cd20071">
    <property type="entry name" value="SET_SMYD"/>
    <property type="match status" value="1"/>
</dbReference>
<evidence type="ECO:0000256" key="1">
    <source>
        <dbReference type="ARBA" id="ARBA00022723"/>
    </source>
</evidence>
<dbReference type="GO" id="GO:0008276">
    <property type="term" value="F:protein methyltransferase activity"/>
    <property type="evidence" value="ECO:0007669"/>
    <property type="project" value="UniProtKB-ARBA"/>
</dbReference>
<dbReference type="SUPFAM" id="SSF82199">
    <property type="entry name" value="SET domain"/>
    <property type="match status" value="1"/>
</dbReference>
<dbReference type="InterPro" id="IPR046341">
    <property type="entry name" value="SET_dom_sf"/>
</dbReference>
<dbReference type="AlphaFoldDB" id="A0ABD0XZ43"/>
<dbReference type="SUPFAM" id="SSF144232">
    <property type="entry name" value="HIT/MYND zinc finger-like"/>
    <property type="match status" value="1"/>
</dbReference>
<evidence type="ECO:0000259" key="6">
    <source>
        <dbReference type="PROSITE" id="PS50865"/>
    </source>
</evidence>
<evidence type="ECO:0000259" key="5">
    <source>
        <dbReference type="PROSITE" id="PS50280"/>
    </source>
</evidence>
<dbReference type="GO" id="GO:0008757">
    <property type="term" value="F:S-adenosylmethionine-dependent methyltransferase activity"/>
    <property type="evidence" value="ECO:0007669"/>
    <property type="project" value="UniProtKB-ARBA"/>
</dbReference>
<dbReference type="EMBL" id="JBFDAA010000019">
    <property type="protein sequence ID" value="KAL1115615.1"/>
    <property type="molecule type" value="Genomic_DNA"/>
</dbReference>
<proteinExistence type="predicted"/>
<evidence type="ECO:0000313" key="8">
    <source>
        <dbReference type="Proteomes" id="UP001558652"/>
    </source>
</evidence>
<dbReference type="InterPro" id="IPR002893">
    <property type="entry name" value="Znf_MYND"/>
</dbReference>
<dbReference type="PROSITE" id="PS50865">
    <property type="entry name" value="ZF_MYND_2"/>
    <property type="match status" value="1"/>
</dbReference>
<reference evidence="7 8" key="1">
    <citation type="submission" date="2024-07" db="EMBL/GenBank/DDBJ databases">
        <title>Chromosome-level genome assembly of the water stick insect Ranatra chinensis (Heteroptera: Nepidae).</title>
        <authorList>
            <person name="Liu X."/>
        </authorList>
    </citation>
    <scope>NUCLEOTIDE SEQUENCE [LARGE SCALE GENOMIC DNA]</scope>
    <source>
        <strain evidence="7">Cailab_2021Rc</strain>
        <tissue evidence="7">Muscle</tissue>
    </source>
</reference>
<dbReference type="PANTHER" id="PTHR46455">
    <property type="entry name" value="SET AND MYND DOMAIN CONTAINING, ARTHROPOD-SPECIFIC, MEMBER 4, ISOFORM A"/>
    <property type="match status" value="1"/>
</dbReference>
<gene>
    <name evidence="7" type="ORF">AAG570_005905</name>
</gene>
<evidence type="ECO:0000313" key="7">
    <source>
        <dbReference type="EMBL" id="KAL1115615.1"/>
    </source>
</evidence>
<feature type="domain" description="MYND-type" evidence="6">
    <location>
        <begin position="7"/>
        <end position="43"/>
    </location>
</feature>
<keyword evidence="3" id="KW-0862">Zinc</keyword>
<evidence type="ECO:0008006" key="9">
    <source>
        <dbReference type="Google" id="ProtNLM"/>
    </source>
</evidence>
<protein>
    <recommendedName>
        <fullName evidence="9">MYND-type domain-containing protein</fullName>
    </recommendedName>
</protein>
<name>A0ABD0XZ43_9HEMI</name>
<dbReference type="Gene3D" id="1.10.220.160">
    <property type="match status" value="1"/>
</dbReference>
<dbReference type="PROSITE" id="PS01360">
    <property type="entry name" value="ZF_MYND_1"/>
    <property type="match status" value="1"/>
</dbReference>
<dbReference type="Proteomes" id="UP001558652">
    <property type="component" value="Unassembled WGS sequence"/>
</dbReference>
<dbReference type="Gene3D" id="6.10.140.2220">
    <property type="match status" value="2"/>
</dbReference>
<keyword evidence="8" id="KW-1185">Reference proteome</keyword>
<dbReference type="Pfam" id="PF01753">
    <property type="entry name" value="zf-MYND"/>
    <property type="match status" value="1"/>
</dbReference>
<organism evidence="7 8">
    <name type="scientific">Ranatra chinensis</name>
    <dbReference type="NCBI Taxonomy" id="642074"/>
    <lineage>
        <taxon>Eukaryota</taxon>
        <taxon>Metazoa</taxon>
        <taxon>Ecdysozoa</taxon>
        <taxon>Arthropoda</taxon>
        <taxon>Hexapoda</taxon>
        <taxon>Insecta</taxon>
        <taxon>Pterygota</taxon>
        <taxon>Neoptera</taxon>
        <taxon>Paraneoptera</taxon>
        <taxon>Hemiptera</taxon>
        <taxon>Heteroptera</taxon>
        <taxon>Panheteroptera</taxon>
        <taxon>Nepomorpha</taxon>
        <taxon>Nepidae</taxon>
        <taxon>Ranatrinae</taxon>
        <taxon>Ranatra</taxon>
    </lineage>
</organism>
<keyword evidence="1" id="KW-0479">Metal-binding</keyword>
<feature type="domain" description="SET" evidence="5">
    <location>
        <begin position="44"/>
        <end position="284"/>
    </location>
</feature>
<evidence type="ECO:0000256" key="2">
    <source>
        <dbReference type="ARBA" id="ARBA00022771"/>
    </source>
</evidence>
<keyword evidence="2 4" id="KW-0863">Zinc-finger</keyword>
<sequence length="333" mass="37710">MVTSGTCELCSKTASSKCAGCGIAYYCSREHQKAHWSKHKHICKPFTVKEDGVLGRHLVATRRIRRGEVVLKERPLLVGPAQGTPPVCLGCLNGMTRGPGQPLACERCGWPMCSRQCAESPQHRPECQWTVAKRKSKVKISQLNVSPHPTYACVLPLRYCYQKSNNPKLFEKLEGLESHRKERKDTDKYNWDKFGVVQLLRRFYSLPDSEFTDEQLLDICGVIQVNGHEVPLSEPGHVGIYWKCSMLEHSCWANCSKSFTEAGEVLVRAAADIAEGEHLSICYTDPLWSTPQRRYHLKETKFFECNCPRCSDPTEMGTYFSVFRCTQRSVLVG</sequence>
<comment type="caution">
    <text evidence="7">The sequence shown here is derived from an EMBL/GenBank/DDBJ whole genome shotgun (WGS) entry which is preliminary data.</text>
</comment>
<dbReference type="InterPro" id="IPR053010">
    <property type="entry name" value="SET_SmydA-8"/>
</dbReference>
<dbReference type="InterPro" id="IPR001214">
    <property type="entry name" value="SET_dom"/>
</dbReference>
<dbReference type="Gene3D" id="2.170.270.10">
    <property type="entry name" value="SET domain"/>
    <property type="match status" value="1"/>
</dbReference>
<dbReference type="GO" id="GO:0008170">
    <property type="term" value="F:N-methyltransferase activity"/>
    <property type="evidence" value="ECO:0007669"/>
    <property type="project" value="UniProtKB-ARBA"/>
</dbReference>
<dbReference type="SMART" id="SM00317">
    <property type="entry name" value="SET"/>
    <property type="match status" value="1"/>
</dbReference>
<evidence type="ECO:0000256" key="4">
    <source>
        <dbReference type="PROSITE-ProRule" id="PRU00134"/>
    </source>
</evidence>
<dbReference type="PANTHER" id="PTHR46455:SF4">
    <property type="entry name" value="GH11294P"/>
    <property type="match status" value="1"/>
</dbReference>
<dbReference type="PROSITE" id="PS50280">
    <property type="entry name" value="SET"/>
    <property type="match status" value="1"/>
</dbReference>